<organism evidence="16 17">
    <name type="scientific">Strigamia maritima</name>
    <name type="common">European centipede</name>
    <name type="synonym">Geophilus maritimus</name>
    <dbReference type="NCBI Taxonomy" id="126957"/>
    <lineage>
        <taxon>Eukaryota</taxon>
        <taxon>Metazoa</taxon>
        <taxon>Ecdysozoa</taxon>
        <taxon>Arthropoda</taxon>
        <taxon>Myriapoda</taxon>
        <taxon>Chilopoda</taxon>
        <taxon>Pleurostigmophora</taxon>
        <taxon>Geophilomorpha</taxon>
        <taxon>Linotaeniidae</taxon>
        <taxon>Strigamia</taxon>
    </lineage>
</organism>
<dbReference type="GO" id="GO:0005737">
    <property type="term" value="C:cytoplasm"/>
    <property type="evidence" value="ECO:0007669"/>
    <property type="project" value="UniProtKB-SubCell"/>
</dbReference>
<keyword evidence="7 12" id="KW-0547">Nucleotide-binding</keyword>
<dbReference type="GO" id="GO:0005524">
    <property type="term" value="F:ATP binding"/>
    <property type="evidence" value="ECO:0007669"/>
    <property type="project" value="UniProtKB-UniRule"/>
</dbReference>
<accession>T1IW09</accession>
<evidence type="ECO:0000256" key="5">
    <source>
        <dbReference type="ARBA" id="ARBA00022527"/>
    </source>
</evidence>
<dbReference type="Pfam" id="PF00069">
    <property type="entry name" value="Pkinase"/>
    <property type="match status" value="1"/>
</dbReference>
<evidence type="ECO:0000256" key="7">
    <source>
        <dbReference type="ARBA" id="ARBA00022741"/>
    </source>
</evidence>
<dbReference type="InterPro" id="IPR000095">
    <property type="entry name" value="CRIB_dom"/>
</dbReference>
<dbReference type="PROSITE" id="PS00107">
    <property type="entry name" value="PROTEIN_KINASE_ATP"/>
    <property type="match status" value="1"/>
</dbReference>
<dbReference type="CDD" id="cd06647">
    <property type="entry name" value="STKc_PAK_I"/>
    <property type="match status" value="1"/>
</dbReference>
<comment type="catalytic activity">
    <reaction evidence="11">
        <text>L-seryl-[protein] + ATP = O-phospho-L-seryl-[protein] + ADP + H(+)</text>
        <dbReference type="Rhea" id="RHEA:17989"/>
        <dbReference type="Rhea" id="RHEA-COMP:9863"/>
        <dbReference type="Rhea" id="RHEA-COMP:11604"/>
        <dbReference type="ChEBI" id="CHEBI:15378"/>
        <dbReference type="ChEBI" id="CHEBI:29999"/>
        <dbReference type="ChEBI" id="CHEBI:30616"/>
        <dbReference type="ChEBI" id="CHEBI:83421"/>
        <dbReference type="ChEBI" id="CHEBI:456216"/>
        <dbReference type="EC" id="2.7.11.1"/>
    </reaction>
</comment>
<dbReference type="PROSITE" id="PS50108">
    <property type="entry name" value="CRIB"/>
    <property type="match status" value="1"/>
</dbReference>
<sequence>MADENDDKPPAPPVRLTSANPVCFREPVTMPVDMRPLPKEPDADEKKKKLKGPKGIKKDKKENEKPIISHPTNFEHTVHVGFDAVTGEFTGMPESWARLLQNSNITKSEQKKNPQAVLDVLNWYDSSTKEKRESKYMTVNKTANPSPRPSYLADKYVAGATYPPPVSPKTDPSPPSTPDEEDEEPPGPPPPIAARPDKTKSIYTKPIEDEVKTANGATALEKTKESNAKQNKRKKMTDEEILEKLRSIVSVGDPNRKYTKMEKIGQGASGTVYTAIETATGMEVAIKQMNLSQQPKKELIINEILVMRENKHPNVVNYLDSYLVGEELWVVMEYLAGGSLTDVVTETCMDEGQIAAVCREVLQALEFLHCNQVIHRDIKSDNILLGMDGSVKLTDFGFCAQISPEQNKRTTMVGTPYWMAPEVVTRKQYGPKVDIWSLGIMAIEMIEGEPPYLNENPLRALYLIATNGKPEIKEKEKLSPVFQDFLDRCLEVDVDKRGSASDLLKHPFLKLARPLASLHPLIVAAKEAAKEASKGH</sequence>
<evidence type="ECO:0000256" key="6">
    <source>
        <dbReference type="ARBA" id="ARBA00022679"/>
    </source>
</evidence>
<feature type="region of interest" description="Disordered" evidence="13">
    <location>
        <begin position="130"/>
        <end position="237"/>
    </location>
</feature>
<keyword evidence="9 12" id="KW-0067">ATP-binding</keyword>
<evidence type="ECO:0000256" key="2">
    <source>
        <dbReference type="ARBA" id="ARBA00008874"/>
    </source>
</evidence>
<evidence type="ECO:0000256" key="1">
    <source>
        <dbReference type="ARBA" id="ARBA00004496"/>
    </source>
</evidence>
<dbReference type="GO" id="GO:0106310">
    <property type="term" value="F:protein serine kinase activity"/>
    <property type="evidence" value="ECO:0007669"/>
    <property type="project" value="RHEA"/>
</dbReference>
<dbReference type="AlphaFoldDB" id="T1IW09"/>
<dbReference type="InterPro" id="IPR008271">
    <property type="entry name" value="Ser/Thr_kinase_AS"/>
</dbReference>
<reference evidence="16" key="2">
    <citation type="submission" date="2015-02" db="UniProtKB">
        <authorList>
            <consortium name="EnsemblMetazoa"/>
        </authorList>
    </citation>
    <scope>IDENTIFICATION</scope>
</reference>
<keyword evidence="4" id="KW-0963">Cytoplasm</keyword>
<keyword evidence="6" id="KW-0808">Transferase</keyword>
<dbReference type="PhylomeDB" id="T1IW09"/>
<dbReference type="HOGENOM" id="CLU_000288_26_6_1"/>
<dbReference type="InterPro" id="IPR017441">
    <property type="entry name" value="Protein_kinase_ATP_BS"/>
</dbReference>
<evidence type="ECO:0000313" key="17">
    <source>
        <dbReference type="Proteomes" id="UP000014500"/>
    </source>
</evidence>
<feature type="compositionally biased region" description="Basic and acidic residues" evidence="13">
    <location>
        <begin position="195"/>
        <end position="212"/>
    </location>
</feature>
<dbReference type="eggNOG" id="KOG0578">
    <property type="taxonomic scope" value="Eukaryota"/>
</dbReference>
<evidence type="ECO:0000313" key="16">
    <source>
        <dbReference type="EnsemblMetazoa" id="SMAR005367-PA"/>
    </source>
</evidence>
<evidence type="ECO:0000256" key="11">
    <source>
        <dbReference type="ARBA" id="ARBA00048679"/>
    </source>
</evidence>
<dbReference type="InterPro" id="IPR033923">
    <property type="entry name" value="PAK_BD"/>
</dbReference>
<comment type="catalytic activity">
    <reaction evidence="10">
        <text>L-threonyl-[protein] + ATP = O-phospho-L-threonyl-[protein] + ADP + H(+)</text>
        <dbReference type="Rhea" id="RHEA:46608"/>
        <dbReference type="Rhea" id="RHEA-COMP:11060"/>
        <dbReference type="Rhea" id="RHEA-COMP:11605"/>
        <dbReference type="ChEBI" id="CHEBI:15378"/>
        <dbReference type="ChEBI" id="CHEBI:30013"/>
        <dbReference type="ChEBI" id="CHEBI:30616"/>
        <dbReference type="ChEBI" id="CHEBI:61977"/>
        <dbReference type="ChEBI" id="CHEBI:456216"/>
        <dbReference type="EC" id="2.7.11.1"/>
    </reaction>
</comment>
<dbReference type="Proteomes" id="UP000014500">
    <property type="component" value="Unassembled WGS sequence"/>
</dbReference>
<reference evidence="17" key="1">
    <citation type="submission" date="2011-05" db="EMBL/GenBank/DDBJ databases">
        <authorList>
            <person name="Richards S.R."/>
            <person name="Qu J."/>
            <person name="Jiang H."/>
            <person name="Jhangiani S.N."/>
            <person name="Agravi P."/>
            <person name="Goodspeed R."/>
            <person name="Gross S."/>
            <person name="Mandapat C."/>
            <person name="Jackson L."/>
            <person name="Mathew T."/>
            <person name="Pu L."/>
            <person name="Thornton R."/>
            <person name="Saada N."/>
            <person name="Wilczek-Boney K.B."/>
            <person name="Lee S."/>
            <person name="Kovar C."/>
            <person name="Wu Y."/>
            <person name="Scherer S.E."/>
            <person name="Worley K.C."/>
            <person name="Muzny D.M."/>
            <person name="Gibbs R."/>
        </authorList>
    </citation>
    <scope>NUCLEOTIDE SEQUENCE</scope>
    <source>
        <strain evidence="17">Brora</strain>
    </source>
</reference>
<feature type="domain" description="Protein kinase" evidence="14">
    <location>
        <begin position="258"/>
        <end position="509"/>
    </location>
</feature>
<feature type="compositionally biased region" description="Basic residues" evidence="13">
    <location>
        <begin position="48"/>
        <end position="58"/>
    </location>
</feature>
<dbReference type="PANTHER" id="PTHR45832">
    <property type="entry name" value="SERINE/THREONINE-PROTEIN KINASE SAMKA-RELATED-RELATED"/>
    <property type="match status" value="1"/>
</dbReference>
<evidence type="ECO:0000256" key="13">
    <source>
        <dbReference type="SAM" id="MobiDB-lite"/>
    </source>
</evidence>
<dbReference type="PROSITE" id="PS50011">
    <property type="entry name" value="PROTEIN_KINASE_DOM"/>
    <property type="match status" value="1"/>
</dbReference>
<evidence type="ECO:0000256" key="3">
    <source>
        <dbReference type="ARBA" id="ARBA00012513"/>
    </source>
</evidence>
<evidence type="ECO:0000256" key="10">
    <source>
        <dbReference type="ARBA" id="ARBA00047899"/>
    </source>
</evidence>
<dbReference type="GO" id="GO:0004674">
    <property type="term" value="F:protein serine/threonine kinase activity"/>
    <property type="evidence" value="ECO:0007669"/>
    <property type="project" value="UniProtKB-KW"/>
</dbReference>
<dbReference type="Gene3D" id="3.30.200.20">
    <property type="entry name" value="Phosphorylase Kinase, domain 1"/>
    <property type="match status" value="1"/>
</dbReference>
<dbReference type="InterPro" id="IPR051931">
    <property type="entry name" value="PAK3-like"/>
</dbReference>
<protein>
    <recommendedName>
        <fullName evidence="3">non-specific serine/threonine protein kinase</fullName>
        <ecNumber evidence="3">2.7.11.1</ecNumber>
    </recommendedName>
</protein>
<comment type="similarity">
    <text evidence="2">Belongs to the protein kinase superfamily. STE Ser/Thr protein kinase family. STE20 subfamily.</text>
</comment>
<feature type="binding site" evidence="12">
    <location>
        <position position="287"/>
    </location>
    <ligand>
        <name>ATP</name>
        <dbReference type="ChEBI" id="CHEBI:30616"/>
    </ligand>
</feature>
<dbReference type="Pfam" id="PF00786">
    <property type="entry name" value="PBD"/>
    <property type="match status" value="1"/>
</dbReference>
<dbReference type="PANTHER" id="PTHR45832:SF22">
    <property type="entry name" value="SERINE_THREONINE-PROTEIN KINASE SAMKA-RELATED"/>
    <property type="match status" value="1"/>
</dbReference>
<name>T1IW09_STRMM</name>
<evidence type="ECO:0000256" key="4">
    <source>
        <dbReference type="ARBA" id="ARBA00022490"/>
    </source>
</evidence>
<dbReference type="PROSITE" id="PS00108">
    <property type="entry name" value="PROTEIN_KINASE_ST"/>
    <property type="match status" value="1"/>
</dbReference>
<dbReference type="FunFam" id="3.90.810.10:FF:000001">
    <property type="entry name" value="Non-specific serine/threonine protein kinase"/>
    <property type="match status" value="1"/>
</dbReference>
<evidence type="ECO:0000259" key="14">
    <source>
        <dbReference type="PROSITE" id="PS50011"/>
    </source>
</evidence>
<evidence type="ECO:0000256" key="12">
    <source>
        <dbReference type="PROSITE-ProRule" id="PRU10141"/>
    </source>
</evidence>
<evidence type="ECO:0000256" key="9">
    <source>
        <dbReference type="ARBA" id="ARBA00022840"/>
    </source>
</evidence>
<proteinExistence type="inferred from homology"/>
<feature type="domain" description="CRIB" evidence="15">
    <location>
        <begin position="68"/>
        <end position="81"/>
    </location>
</feature>
<dbReference type="InterPro" id="IPR000719">
    <property type="entry name" value="Prot_kinase_dom"/>
</dbReference>
<dbReference type="InterPro" id="IPR036936">
    <property type="entry name" value="CRIB_dom_sf"/>
</dbReference>
<keyword evidence="17" id="KW-1185">Reference proteome</keyword>
<dbReference type="EMBL" id="JH431603">
    <property type="status" value="NOT_ANNOTATED_CDS"/>
    <property type="molecule type" value="Genomic_DNA"/>
</dbReference>
<keyword evidence="8" id="KW-0418">Kinase</keyword>
<dbReference type="SUPFAM" id="SSF56112">
    <property type="entry name" value="Protein kinase-like (PK-like)"/>
    <property type="match status" value="1"/>
</dbReference>
<keyword evidence="5" id="KW-0723">Serine/threonine-protein kinase</keyword>
<dbReference type="OMA" id="YMDFPPL"/>
<feature type="compositionally biased region" description="Pro residues" evidence="13">
    <location>
        <begin position="162"/>
        <end position="177"/>
    </location>
</feature>
<dbReference type="EC" id="2.7.11.1" evidence="3"/>
<dbReference type="CDD" id="cd01093">
    <property type="entry name" value="CRIB_PAK_like"/>
    <property type="match status" value="1"/>
</dbReference>
<comment type="subcellular location">
    <subcellularLocation>
        <location evidence="1">Cytoplasm</location>
    </subcellularLocation>
</comment>
<dbReference type="Gene3D" id="3.90.810.10">
    <property type="entry name" value="CRIB domain"/>
    <property type="match status" value="1"/>
</dbReference>
<evidence type="ECO:0000259" key="15">
    <source>
        <dbReference type="PROSITE" id="PS50108"/>
    </source>
</evidence>
<dbReference type="FunFam" id="3.30.200.20:FF:000069">
    <property type="entry name" value="Non-specific serine/threonine protein kinase"/>
    <property type="match status" value="1"/>
</dbReference>
<dbReference type="EnsemblMetazoa" id="SMAR005367-RA">
    <property type="protein sequence ID" value="SMAR005367-PA"/>
    <property type="gene ID" value="SMAR005367"/>
</dbReference>
<feature type="region of interest" description="Disordered" evidence="13">
    <location>
        <begin position="1"/>
        <end position="73"/>
    </location>
</feature>
<dbReference type="Gene3D" id="1.10.510.10">
    <property type="entry name" value="Transferase(Phosphotransferase) domain 1"/>
    <property type="match status" value="1"/>
</dbReference>
<dbReference type="SMART" id="SM00220">
    <property type="entry name" value="S_TKc"/>
    <property type="match status" value="1"/>
</dbReference>
<dbReference type="FunFam" id="1.10.510.10:FF:000011">
    <property type="entry name" value="Non-specific serine/threonine protein kinase"/>
    <property type="match status" value="1"/>
</dbReference>
<dbReference type="InterPro" id="IPR011009">
    <property type="entry name" value="Kinase-like_dom_sf"/>
</dbReference>
<feature type="compositionally biased region" description="Basic and acidic residues" evidence="13">
    <location>
        <begin position="36"/>
        <end position="47"/>
    </location>
</feature>
<evidence type="ECO:0000256" key="8">
    <source>
        <dbReference type="ARBA" id="ARBA00022777"/>
    </source>
</evidence>
<dbReference type="SMART" id="SM00285">
    <property type="entry name" value="PBD"/>
    <property type="match status" value="1"/>
</dbReference>
<dbReference type="STRING" id="126957.T1IW09"/>